<dbReference type="AlphaFoldDB" id="A0A291Q572"/>
<proteinExistence type="predicted"/>
<organism evidence="4 5">
    <name type="scientific">Streptomyces formicae</name>
    <dbReference type="NCBI Taxonomy" id="1616117"/>
    <lineage>
        <taxon>Bacteria</taxon>
        <taxon>Bacillati</taxon>
        <taxon>Actinomycetota</taxon>
        <taxon>Actinomycetes</taxon>
        <taxon>Kitasatosporales</taxon>
        <taxon>Streptomycetaceae</taxon>
        <taxon>Streptomyces</taxon>
    </lineage>
</organism>
<dbReference type="GO" id="GO:0004016">
    <property type="term" value="F:adenylate cyclase activity"/>
    <property type="evidence" value="ECO:0007669"/>
    <property type="project" value="TreeGrafter"/>
</dbReference>
<dbReference type="RefSeq" id="WP_098241562.1">
    <property type="nucleotide sequence ID" value="NZ_CP022685.1"/>
</dbReference>
<dbReference type="PANTHER" id="PTHR16305:SF35">
    <property type="entry name" value="TRANSCRIPTIONAL ACTIVATOR DOMAIN"/>
    <property type="match status" value="1"/>
</dbReference>
<dbReference type="InterPro" id="IPR000792">
    <property type="entry name" value="Tscrpt_reg_LuxR_C"/>
</dbReference>
<dbReference type="PROSITE" id="PS00622">
    <property type="entry name" value="HTH_LUXR_1"/>
    <property type="match status" value="1"/>
</dbReference>
<dbReference type="Pfam" id="PF13191">
    <property type="entry name" value="AAA_16"/>
    <property type="match status" value="1"/>
</dbReference>
<protein>
    <submittedName>
        <fullName evidence="4">Putative transcriptional regulator</fullName>
    </submittedName>
</protein>
<sequence length="942" mass="99210">MLYGRDDETARLAELLVRARQGASAALVLRGEAGIGKTELLEHAAALATAHGTRVLRATGIEAESELPFAGLHLLLHRATDRIDDLPRPQADALRAALGLAPSPSAGADRFLVGLAVLTLLADLAEPVRPKESGQPLAEGADGGSVLCLVDDAHWLDRASADALLFAARRLTADGIVMLFAARDAHAPPFPAQGLPELRLTGLDEGAASELLAAHAGDLPRHVRDQIRAESAGNPLALRELPAAQREGRMSAYDYRLGALPSHSRLLATFADRVGALPRATRLLLVVAAAEGTGDLAVTASAASALGASVTDLEPAERKELIGVDGGRFAFRHPLVRAAAYRGAPVGDRIAAHRALADALPRVGNVDRRAWHLAAATTEPDEYVAAALEETAEHARERGGYAAVAAACERAAQLSPEGDHRARRLALAASAAADAGQHERAAELALRVAPHLTDPAVLAHLAQARAVLAREQGRLDTAGAVLLDAAAGIAPHAPGTAAFMAYEAMAAAWHSGHRQAIEETGDRLAGLGLKAPIDALPEAPPYLAAAEGLARLAAGDPGAGLAPLRALFETLRTPRQGQGHTLRERVSIASWFAPLAEVRTGNDLVAELERDCRDQGALGPLPLVLLLRTRTRILLGRHGCALAGADEGLRIAEDTGQPYYARQLRGALAHLAALDGDEERCRDLAGRGSDPRQTLPGLEWGALAVGLLELGNGRYEAALRVYEDVAASPSGHTVAVLYGVPDRVEAAVRTGRAASVRELAADFGAWAGHTGAAWARALAARCRALLAPEAAAGAVYEEALALHADDGRPFERARTELLLGEWLRRAGRRSEARTPLRSALDTFELLAAAPWAERARAELRATGESRARRGGDLAPLEHLTPQERQVVRLAATGMTNRDIGAQLFLSPRTVGYHLYNAYPKLGVASRGELAGLDFSDEREEAA</sequence>
<dbReference type="GO" id="GO:0005737">
    <property type="term" value="C:cytoplasm"/>
    <property type="evidence" value="ECO:0007669"/>
    <property type="project" value="TreeGrafter"/>
</dbReference>
<dbReference type="CDD" id="cd06170">
    <property type="entry name" value="LuxR_C_like"/>
    <property type="match status" value="1"/>
</dbReference>
<dbReference type="Gene3D" id="1.10.10.10">
    <property type="entry name" value="Winged helix-like DNA-binding domain superfamily/Winged helix DNA-binding domain"/>
    <property type="match status" value="1"/>
</dbReference>
<gene>
    <name evidence="4" type="ORF">KY5_1586</name>
</gene>
<dbReference type="EMBL" id="CP022685">
    <property type="protein sequence ID" value="ATL26604.1"/>
    <property type="molecule type" value="Genomic_DNA"/>
</dbReference>
<dbReference type="SUPFAM" id="SSF46894">
    <property type="entry name" value="C-terminal effector domain of the bipartite response regulators"/>
    <property type="match status" value="1"/>
</dbReference>
<dbReference type="InterPro" id="IPR027417">
    <property type="entry name" value="P-loop_NTPase"/>
</dbReference>
<evidence type="ECO:0000313" key="4">
    <source>
        <dbReference type="EMBL" id="ATL26604.1"/>
    </source>
</evidence>
<evidence type="ECO:0000259" key="3">
    <source>
        <dbReference type="PROSITE" id="PS50043"/>
    </source>
</evidence>
<feature type="domain" description="HTH luxR-type" evidence="3">
    <location>
        <begin position="872"/>
        <end position="937"/>
    </location>
</feature>
<dbReference type="KEGG" id="sfk:KY5_1586"/>
<dbReference type="SMART" id="SM00421">
    <property type="entry name" value="HTH_LUXR"/>
    <property type="match status" value="1"/>
</dbReference>
<accession>A0A291Q572</accession>
<dbReference type="Pfam" id="PF00196">
    <property type="entry name" value="GerE"/>
    <property type="match status" value="1"/>
</dbReference>
<dbReference type="PROSITE" id="PS50043">
    <property type="entry name" value="HTH_LUXR_2"/>
    <property type="match status" value="1"/>
</dbReference>
<dbReference type="PANTHER" id="PTHR16305">
    <property type="entry name" value="TESTICULAR SOLUBLE ADENYLYL CYCLASE"/>
    <property type="match status" value="1"/>
</dbReference>
<dbReference type="GO" id="GO:0003677">
    <property type="term" value="F:DNA binding"/>
    <property type="evidence" value="ECO:0007669"/>
    <property type="project" value="InterPro"/>
</dbReference>
<evidence type="ECO:0000256" key="2">
    <source>
        <dbReference type="ARBA" id="ARBA00022840"/>
    </source>
</evidence>
<reference evidence="4 5" key="1">
    <citation type="submission" date="2017-08" db="EMBL/GenBank/DDBJ databases">
        <title>Complete Genome Sequence of Streptomyces formicae KY5, the formicamycin producer.</title>
        <authorList>
            <person name="Holmes N.A."/>
            <person name="Devine R."/>
            <person name="Qin Z."/>
            <person name="Seipke R.F."/>
            <person name="Wilkinson B."/>
            <person name="Hutchings M.I."/>
        </authorList>
    </citation>
    <scope>NUCLEOTIDE SEQUENCE [LARGE SCALE GENOMIC DNA]</scope>
    <source>
        <strain evidence="4 5">KY5</strain>
    </source>
</reference>
<dbReference type="InterPro" id="IPR041664">
    <property type="entry name" value="AAA_16"/>
</dbReference>
<name>A0A291Q572_9ACTN</name>
<dbReference type="SUPFAM" id="SSF52540">
    <property type="entry name" value="P-loop containing nucleoside triphosphate hydrolases"/>
    <property type="match status" value="1"/>
</dbReference>
<dbReference type="GO" id="GO:0006355">
    <property type="term" value="P:regulation of DNA-templated transcription"/>
    <property type="evidence" value="ECO:0007669"/>
    <property type="project" value="InterPro"/>
</dbReference>
<dbReference type="Proteomes" id="UP000221011">
    <property type="component" value="Chromosome"/>
</dbReference>
<dbReference type="InterPro" id="IPR036388">
    <property type="entry name" value="WH-like_DNA-bd_sf"/>
</dbReference>
<evidence type="ECO:0000313" key="5">
    <source>
        <dbReference type="Proteomes" id="UP000221011"/>
    </source>
</evidence>
<keyword evidence="1" id="KW-0547">Nucleotide-binding</keyword>
<dbReference type="PRINTS" id="PR00038">
    <property type="entry name" value="HTHLUXR"/>
</dbReference>
<dbReference type="InterPro" id="IPR016032">
    <property type="entry name" value="Sig_transdc_resp-reg_C-effctor"/>
</dbReference>
<dbReference type="GO" id="GO:0005524">
    <property type="term" value="F:ATP binding"/>
    <property type="evidence" value="ECO:0007669"/>
    <property type="project" value="UniProtKB-KW"/>
</dbReference>
<evidence type="ECO:0000256" key="1">
    <source>
        <dbReference type="ARBA" id="ARBA00022741"/>
    </source>
</evidence>
<keyword evidence="5" id="KW-1185">Reference proteome</keyword>
<keyword evidence="2" id="KW-0067">ATP-binding</keyword>